<dbReference type="PANTHER" id="PTHR12890">
    <property type="entry name" value="DREV PROTEIN"/>
    <property type="match status" value="1"/>
</dbReference>
<evidence type="ECO:0000313" key="2">
    <source>
        <dbReference type="Proteomes" id="UP001347796"/>
    </source>
</evidence>
<dbReference type="Pfam" id="PF05219">
    <property type="entry name" value="DREV"/>
    <property type="match status" value="1"/>
</dbReference>
<dbReference type="AlphaFoldDB" id="A0AAN8JYH7"/>
<evidence type="ECO:0000313" key="1">
    <source>
        <dbReference type="EMBL" id="KAK6185515.1"/>
    </source>
</evidence>
<dbReference type="EMBL" id="JAZGQO010000006">
    <property type="protein sequence ID" value="KAK6185515.1"/>
    <property type="molecule type" value="Genomic_DNA"/>
</dbReference>
<protein>
    <recommendedName>
        <fullName evidence="3">Methyltransferase-like protein 9</fullName>
    </recommendedName>
</protein>
<gene>
    <name evidence="1" type="ORF">SNE40_007731</name>
</gene>
<dbReference type="SUPFAM" id="SSF53335">
    <property type="entry name" value="S-adenosyl-L-methionine-dependent methyltransferases"/>
    <property type="match status" value="1"/>
</dbReference>
<accession>A0AAN8JYH7</accession>
<sequence length="300" mass="34663">MGEWTGRRFRSPLARTVYYKLLDDQRHREDTHPYWYRFEVDKIPEKLKDKFIPCHQDEETSLFLENCYEKSDYIFTQLYFSMARSVLSWFMSPTSINGWLDRGSMFIFSQNQIKDLLNITDDWRAENFLDLGAGDGKITQKLSHLFNQVYATEASNVMVKRLKERNFSVLDIDAWDNGNITYDLIGCLNLLDRCDKPISILHSIKKSLRKDGGRALVAVVLPFSSYVEEGSSDHQPTEKIHVEGSGFEEQATSLIKHVFEPAGFNVDKFTRVPYLCEGDMGKSFYVLDDALFVLSPIVTS</sequence>
<reference evidence="1 2" key="1">
    <citation type="submission" date="2024-01" db="EMBL/GenBank/DDBJ databases">
        <title>The genome of the rayed Mediterranean limpet Patella caerulea (Linnaeus, 1758).</title>
        <authorList>
            <person name="Anh-Thu Weber A."/>
            <person name="Halstead-Nussloch G."/>
        </authorList>
    </citation>
    <scope>NUCLEOTIDE SEQUENCE [LARGE SCALE GENOMIC DNA]</scope>
    <source>
        <strain evidence="1">AATW-2023a</strain>
        <tissue evidence="1">Whole specimen</tissue>
    </source>
</reference>
<evidence type="ECO:0008006" key="3">
    <source>
        <dbReference type="Google" id="ProtNLM"/>
    </source>
</evidence>
<dbReference type="PANTHER" id="PTHR12890:SF0">
    <property type="entry name" value="PROTEIN-L-HISTIDINE N-PROS-METHYLTRANSFERASE"/>
    <property type="match status" value="1"/>
</dbReference>
<dbReference type="Gene3D" id="3.40.50.150">
    <property type="entry name" value="Vaccinia Virus protein VP39"/>
    <property type="match status" value="1"/>
</dbReference>
<dbReference type="InterPro" id="IPR029063">
    <property type="entry name" value="SAM-dependent_MTases_sf"/>
</dbReference>
<comment type="caution">
    <text evidence="1">The sequence shown here is derived from an EMBL/GenBank/DDBJ whole genome shotgun (WGS) entry which is preliminary data.</text>
</comment>
<name>A0AAN8JYH7_PATCE</name>
<proteinExistence type="predicted"/>
<dbReference type="InterPro" id="IPR007884">
    <property type="entry name" value="METL9"/>
</dbReference>
<keyword evidence="2" id="KW-1185">Reference proteome</keyword>
<dbReference type="Proteomes" id="UP001347796">
    <property type="component" value="Unassembled WGS sequence"/>
</dbReference>
<dbReference type="GO" id="GO:0106370">
    <property type="term" value="F:protein-L-histidine N-pros-methyltransferase activity"/>
    <property type="evidence" value="ECO:0007669"/>
    <property type="project" value="InterPro"/>
</dbReference>
<organism evidence="1 2">
    <name type="scientific">Patella caerulea</name>
    <name type="common">Rayed Mediterranean limpet</name>
    <dbReference type="NCBI Taxonomy" id="87958"/>
    <lineage>
        <taxon>Eukaryota</taxon>
        <taxon>Metazoa</taxon>
        <taxon>Spiralia</taxon>
        <taxon>Lophotrochozoa</taxon>
        <taxon>Mollusca</taxon>
        <taxon>Gastropoda</taxon>
        <taxon>Patellogastropoda</taxon>
        <taxon>Patelloidea</taxon>
        <taxon>Patellidae</taxon>
        <taxon>Patella</taxon>
    </lineage>
</organism>
<dbReference type="CDD" id="cd02440">
    <property type="entry name" value="AdoMet_MTases"/>
    <property type="match status" value="1"/>
</dbReference>